<dbReference type="AlphaFoldDB" id="A0A7Z2VLL2"/>
<keyword evidence="1" id="KW-0472">Membrane</keyword>
<reference evidence="2 3" key="1">
    <citation type="submission" date="2020-04" db="EMBL/GenBank/DDBJ databases">
        <title>Genome sequencing of novel species.</title>
        <authorList>
            <person name="Heo J."/>
            <person name="Kim S.-J."/>
            <person name="Kim J.-S."/>
            <person name="Hong S.-B."/>
            <person name="Kwon S.-W."/>
        </authorList>
    </citation>
    <scope>NUCLEOTIDE SEQUENCE [LARGE SCALE GENOMIC DNA]</scope>
    <source>
        <strain evidence="2 3">MFER-1</strain>
    </source>
</reference>
<feature type="transmembrane region" description="Helical" evidence="1">
    <location>
        <begin position="235"/>
        <end position="252"/>
    </location>
</feature>
<organism evidence="2 3">
    <name type="scientific">Cohnella herbarum</name>
    <dbReference type="NCBI Taxonomy" id="2728023"/>
    <lineage>
        <taxon>Bacteria</taxon>
        <taxon>Bacillati</taxon>
        <taxon>Bacillota</taxon>
        <taxon>Bacilli</taxon>
        <taxon>Bacillales</taxon>
        <taxon>Paenibacillaceae</taxon>
        <taxon>Cohnella</taxon>
    </lineage>
</organism>
<name>A0A7Z2VLL2_9BACL</name>
<proteinExistence type="predicted"/>
<keyword evidence="1" id="KW-0812">Transmembrane</keyword>
<accession>A0A7Z2VLL2</accession>
<dbReference type="Proteomes" id="UP000502248">
    <property type="component" value="Chromosome"/>
</dbReference>
<dbReference type="Gene3D" id="1.25.40.10">
    <property type="entry name" value="Tetratricopeptide repeat domain"/>
    <property type="match status" value="1"/>
</dbReference>
<dbReference type="EMBL" id="CP051680">
    <property type="protein sequence ID" value="QJD85503.1"/>
    <property type="molecule type" value="Genomic_DNA"/>
</dbReference>
<protein>
    <recommendedName>
        <fullName evidence="4">Tetratricopeptide repeat protein</fullName>
    </recommendedName>
</protein>
<evidence type="ECO:0008006" key="4">
    <source>
        <dbReference type="Google" id="ProtNLM"/>
    </source>
</evidence>
<keyword evidence="1" id="KW-1133">Transmembrane helix</keyword>
<keyword evidence="3" id="KW-1185">Reference proteome</keyword>
<sequence length="594" mass="68746">MSQTQYKQLASYVPGEWMQGSPVEILQGTVFLDPLNERAVFRLKMCNISGKILHSVHLHIGCYDETGEPTPGNSVVYFAFQDMNVSSGSVFGEDQLIALPDVRVRKVVVFFKKALIENDVFHFTEMTTRKVPELKPLSDWKQDWLAELKLRTPENAVFPTTYVPQIFPDQTWACTCGKMNELAEAKCERCARDRREQLELVNPSFLQRSYEARQAEALEQRQLLAVQEKREKRNFRIVITVTFVALGLFVLYESYFKDQWRYEKAEKQYEAGSYEEAKEAFLALGKFRDSSERVKQAEYGMANADLERKDFKKAEIRFGALGNYKDSAELLKATIYGWAQGLQDSGKPYDAMNMFNRIIDYKDSKKLRREARYQYVLDLREAGKFLNALDELRELGAYKDSRDLIKDSKYEYAKDLVKQGHYTSALGLLNEIDGDYASKAALLLECRYRIALSFRSTRAEVIQARDEFIKLGKYKDSARQAERMEEALIWHGKWYRVRYREFIGKRVTHNKTYGPLGTDPLGKGVIIDYFDRKLTSKSTIATLEYTFELSGNKLIADSYGSKERYVLSGNKLIYKTSGYEETFVREDLLDKVKP</sequence>
<dbReference type="InterPro" id="IPR011990">
    <property type="entry name" value="TPR-like_helical_dom_sf"/>
</dbReference>
<evidence type="ECO:0000256" key="1">
    <source>
        <dbReference type="SAM" id="Phobius"/>
    </source>
</evidence>
<evidence type="ECO:0000313" key="2">
    <source>
        <dbReference type="EMBL" id="QJD85503.1"/>
    </source>
</evidence>
<evidence type="ECO:0000313" key="3">
    <source>
        <dbReference type="Proteomes" id="UP000502248"/>
    </source>
</evidence>
<gene>
    <name evidence="2" type="ORF">HH215_21505</name>
</gene>
<dbReference type="KEGG" id="cheb:HH215_21505"/>
<dbReference type="RefSeq" id="WP_169281764.1">
    <property type="nucleotide sequence ID" value="NZ_CP051680.1"/>
</dbReference>